<name>W0SHS0_9PROT</name>
<dbReference type="RefSeq" id="WP_041099836.1">
    <property type="nucleotide sequence ID" value="NZ_AP012547.1"/>
</dbReference>
<dbReference type="EMBL" id="AP012547">
    <property type="protein sequence ID" value="BAO30425.1"/>
    <property type="molecule type" value="Genomic_DNA"/>
</dbReference>
<dbReference type="GO" id="GO:0042619">
    <property type="term" value="P:poly-hydroxybutyrate biosynthetic process"/>
    <property type="evidence" value="ECO:0007669"/>
    <property type="project" value="InterPro"/>
</dbReference>
<dbReference type="Pfam" id="PF07167">
    <property type="entry name" value="PhaC_N"/>
    <property type="match status" value="1"/>
</dbReference>
<dbReference type="KEGG" id="shd:SUTH_02645"/>
<evidence type="ECO:0000256" key="4">
    <source>
        <dbReference type="ARBA" id="ARBA00023315"/>
    </source>
</evidence>
<dbReference type="GO" id="GO:0005737">
    <property type="term" value="C:cytoplasm"/>
    <property type="evidence" value="ECO:0007669"/>
    <property type="project" value="UniProtKB-SubCell"/>
</dbReference>
<dbReference type="PANTHER" id="PTHR36837">
    <property type="entry name" value="POLY(3-HYDROXYALKANOATE) POLYMERASE SUBUNIT PHAC"/>
    <property type="match status" value="1"/>
</dbReference>
<dbReference type="InterPro" id="IPR010963">
    <property type="entry name" value="PHA_synth_I"/>
</dbReference>
<keyword evidence="2" id="KW-0963">Cytoplasm</keyword>
<dbReference type="SUPFAM" id="SSF53474">
    <property type="entry name" value="alpha/beta-Hydrolases"/>
    <property type="match status" value="1"/>
</dbReference>
<evidence type="ECO:0000313" key="8">
    <source>
        <dbReference type="Proteomes" id="UP000031637"/>
    </source>
</evidence>
<dbReference type="Gene3D" id="3.40.50.1820">
    <property type="entry name" value="alpha/beta hydrolase"/>
    <property type="match status" value="1"/>
</dbReference>
<evidence type="ECO:0000256" key="3">
    <source>
        <dbReference type="ARBA" id="ARBA00022679"/>
    </source>
</evidence>
<keyword evidence="8" id="KW-1185">Reference proteome</keyword>
<evidence type="ECO:0000256" key="2">
    <source>
        <dbReference type="ARBA" id="ARBA00022490"/>
    </source>
</evidence>
<keyword evidence="3" id="KW-0808">Transferase</keyword>
<dbReference type="InterPro" id="IPR029058">
    <property type="entry name" value="AB_hydrolase_fold"/>
</dbReference>
<feature type="region of interest" description="Disordered" evidence="5">
    <location>
        <begin position="75"/>
        <end position="97"/>
    </location>
</feature>
<protein>
    <submittedName>
        <fullName evidence="7">Poly(R)-hydroxyalkanoic acid synthase, class I</fullName>
    </submittedName>
</protein>
<feature type="domain" description="Poly-beta-hydroxybutyrate polymerase N-terminal" evidence="6">
    <location>
        <begin position="93"/>
        <end position="260"/>
    </location>
</feature>
<comment type="subcellular location">
    <subcellularLocation>
        <location evidence="1">Cytoplasm</location>
    </subcellularLocation>
</comment>
<dbReference type="STRING" id="1223802.SUTH_02645"/>
<sequence length="579" mass="63709">MPSTPDQNAALQAMFQAGGAMAQGFNKFLAEQQQQLSAAAPAGTNPAAWAAESEAMKALQQEWMERHAKLWQGMLGKAPDQPAPQVASPAPGDKRFDHPAWAESPVYDYLRQAYLINAEYMKRMAEAAPVTDGQAKNRMRFMTRQMVDAMAPSNFLATNPEFVKKALETKGESIQKGIQNLLGDLDKGRISMTDDSAFEVGRNLAVTPGAVVFENELMQLIQYSPTTEKVSERPFLMVPPCINKYYILDLQPENSLVRYAVEQGNTVFLVSWRNVQADCGHLTWDDYIEKGALTAIKTVQDICKVKQINALGFCVGGTILGAALSVARIRGENPVASLTLLTTLLDFSDTGEIGYFVDEKAVQAREATIGKGGLLRGSELATVFSALRANDLIWQYVVGNYLKGNTPPAFDLLYWNADATNLPGPFLAWYLRNLYLENNLRVPGKLEMCGVKADLGRVDMPAFLYASREDHIVPWKTSYQTRSLLGGETTFVLGASGHIAGVINPATKNKRNYWVNDSKTANADEWFETATEQPGSWWPVWAKWLKSHGGKEVPARGKLGSKACPPGEPAPGRYVKEKA</sequence>
<accession>W0SHS0</accession>
<dbReference type="NCBIfam" id="TIGR01838">
    <property type="entry name" value="PHA_synth_I"/>
    <property type="match status" value="1"/>
</dbReference>
<proteinExistence type="predicted"/>
<dbReference type="InterPro" id="IPR051321">
    <property type="entry name" value="PHA/PHB_synthase"/>
</dbReference>
<evidence type="ECO:0000256" key="5">
    <source>
        <dbReference type="SAM" id="MobiDB-lite"/>
    </source>
</evidence>
<dbReference type="Proteomes" id="UP000031637">
    <property type="component" value="Chromosome"/>
</dbReference>
<dbReference type="InterPro" id="IPR010941">
    <property type="entry name" value="PhaC_N"/>
</dbReference>
<keyword evidence="4" id="KW-0012">Acyltransferase</keyword>
<reference evidence="7 8" key="1">
    <citation type="journal article" date="2014" name="Syst. Appl. Microbiol.">
        <title>Complete genomes of freshwater sulfur oxidizers Sulfuricella denitrificans skB26 and Sulfuritalea hydrogenivorans sk43H: genetic insights into the sulfur oxidation pathway of betaproteobacteria.</title>
        <authorList>
            <person name="Watanabe T."/>
            <person name="Kojima H."/>
            <person name="Fukui M."/>
        </authorList>
    </citation>
    <scope>NUCLEOTIDE SEQUENCE [LARGE SCALE GENOMIC DNA]</scope>
    <source>
        <strain evidence="7">DSM22779</strain>
    </source>
</reference>
<feature type="region of interest" description="Disordered" evidence="5">
    <location>
        <begin position="553"/>
        <end position="579"/>
    </location>
</feature>
<dbReference type="PANTHER" id="PTHR36837:SF5">
    <property type="entry name" value="POLY-3-HYDROXYBUTYRATE SYNTHASE"/>
    <property type="match status" value="1"/>
</dbReference>
<dbReference type="AlphaFoldDB" id="W0SHS0"/>
<evidence type="ECO:0000259" key="6">
    <source>
        <dbReference type="Pfam" id="PF07167"/>
    </source>
</evidence>
<organism evidence="7 8">
    <name type="scientific">Sulfuritalea hydrogenivorans sk43H</name>
    <dbReference type="NCBI Taxonomy" id="1223802"/>
    <lineage>
        <taxon>Bacteria</taxon>
        <taxon>Pseudomonadati</taxon>
        <taxon>Pseudomonadota</taxon>
        <taxon>Betaproteobacteria</taxon>
        <taxon>Nitrosomonadales</taxon>
        <taxon>Sterolibacteriaceae</taxon>
        <taxon>Sulfuritalea</taxon>
    </lineage>
</organism>
<gene>
    <name evidence="7" type="ORF">SUTH_02645</name>
</gene>
<dbReference type="HOGENOM" id="CLU_017387_1_0_4"/>
<evidence type="ECO:0000313" key="7">
    <source>
        <dbReference type="EMBL" id="BAO30425.1"/>
    </source>
</evidence>
<evidence type="ECO:0000256" key="1">
    <source>
        <dbReference type="ARBA" id="ARBA00004496"/>
    </source>
</evidence>
<dbReference type="GO" id="GO:0016746">
    <property type="term" value="F:acyltransferase activity"/>
    <property type="evidence" value="ECO:0007669"/>
    <property type="project" value="UniProtKB-KW"/>
</dbReference>